<accession>A0A4C1YD64</accession>
<gene>
    <name evidence="1" type="ORF">EVAR_63475_1</name>
</gene>
<organism evidence="1 2">
    <name type="scientific">Eumeta variegata</name>
    <name type="common">Bagworm moth</name>
    <name type="synonym">Eumeta japonica</name>
    <dbReference type="NCBI Taxonomy" id="151549"/>
    <lineage>
        <taxon>Eukaryota</taxon>
        <taxon>Metazoa</taxon>
        <taxon>Ecdysozoa</taxon>
        <taxon>Arthropoda</taxon>
        <taxon>Hexapoda</taxon>
        <taxon>Insecta</taxon>
        <taxon>Pterygota</taxon>
        <taxon>Neoptera</taxon>
        <taxon>Endopterygota</taxon>
        <taxon>Lepidoptera</taxon>
        <taxon>Glossata</taxon>
        <taxon>Ditrysia</taxon>
        <taxon>Tineoidea</taxon>
        <taxon>Psychidae</taxon>
        <taxon>Oiketicinae</taxon>
        <taxon>Eumeta</taxon>
    </lineage>
</organism>
<dbReference type="Proteomes" id="UP000299102">
    <property type="component" value="Unassembled WGS sequence"/>
</dbReference>
<dbReference type="AlphaFoldDB" id="A0A4C1YD64"/>
<reference evidence="1 2" key="1">
    <citation type="journal article" date="2019" name="Commun. Biol.">
        <title>The bagworm genome reveals a unique fibroin gene that provides high tensile strength.</title>
        <authorList>
            <person name="Kono N."/>
            <person name="Nakamura H."/>
            <person name="Ohtoshi R."/>
            <person name="Tomita M."/>
            <person name="Numata K."/>
            <person name="Arakawa K."/>
        </authorList>
    </citation>
    <scope>NUCLEOTIDE SEQUENCE [LARGE SCALE GENOMIC DNA]</scope>
</reference>
<name>A0A4C1YD64_EUMVA</name>
<evidence type="ECO:0000313" key="1">
    <source>
        <dbReference type="EMBL" id="GBP72914.1"/>
    </source>
</evidence>
<sequence>MICGRTTLRSTWLRSTWLQHRNRAAQTKEAGNALVTSPGLREFMSGGDHLFSDGSPAGLPFKPTVKIN</sequence>
<proteinExistence type="predicted"/>
<keyword evidence="2" id="KW-1185">Reference proteome</keyword>
<comment type="caution">
    <text evidence="1">The sequence shown here is derived from an EMBL/GenBank/DDBJ whole genome shotgun (WGS) entry which is preliminary data.</text>
</comment>
<dbReference type="EMBL" id="BGZK01001160">
    <property type="protein sequence ID" value="GBP72914.1"/>
    <property type="molecule type" value="Genomic_DNA"/>
</dbReference>
<protein>
    <submittedName>
        <fullName evidence="1">Uncharacterized protein</fullName>
    </submittedName>
</protein>
<evidence type="ECO:0000313" key="2">
    <source>
        <dbReference type="Proteomes" id="UP000299102"/>
    </source>
</evidence>